<comment type="caution">
    <text evidence="1">The sequence shown here is derived from an EMBL/GenBank/DDBJ whole genome shotgun (WGS) entry which is preliminary data.</text>
</comment>
<accession>A0A7V6CMN5</accession>
<reference evidence="1" key="1">
    <citation type="journal article" date="2020" name="mSystems">
        <title>Genome- and Community-Level Interaction Insights into Carbon Utilization and Element Cycling Functions of Hydrothermarchaeota in Hydrothermal Sediment.</title>
        <authorList>
            <person name="Zhou Z."/>
            <person name="Liu Y."/>
            <person name="Xu W."/>
            <person name="Pan J."/>
            <person name="Luo Z.H."/>
            <person name="Li M."/>
        </authorList>
    </citation>
    <scope>NUCLEOTIDE SEQUENCE [LARGE SCALE GENOMIC DNA]</scope>
    <source>
        <strain evidence="1">SpSt-791</strain>
    </source>
</reference>
<organism evidence="1">
    <name type="scientific">candidate division WOR-3 bacterium</name>
    <dbReference type="NCBI Taxonomy" id="2052148"/>
    <lineage>
        <taxon>Bacteria</taxon>
        <taxon>Bacteria division WOR-3</taxon>
    </lineage>
</organism>
<dbReference type="Gene3D" id="1.20.58.800">
    <property type="match status" value="1"/>
</dbReference>
<proteinExistence type="predicted"/>
<gene>
    <name evidence="1" type="ORF">ENV79_00925</name>
</gene>
<dbReference type="EMBL" id="DTHS01000009">
    <property type="protein sequence ID" value="HHR48198.1"/>
    <property type="molecule type" value="Genomic_DNA"/>
</dbReference>
<name>A0A7V6CMN5_UNCW3</name>
<evidence type="ECO:0000313" key="1">
    <source>
        <dbReference type="EMBL" id="HHR48198.1"/>
    </source>
</evidence>
<dbReference type="AlphaFoldDB" id="A0A7V6CMN5"/>
<protein>
    <submittedName>
        <fullName evidence="1">Uncharacterized protein</fullName>
    </submittedName>
</protein>
<sequence>MMKKINEKLNKRIKNYKENIDLKLNKKKKEKMVANFKNYLLGILPLEEKLKALLDKYGVLDERFFYYAYLREIYSLANKYQKKTLEKEIALRIKKWEARGLKKSLLLKIKSIVKGK</sequence>